<proteinExistence type="predicted"/>
<organism evidence="1">
    <name type="scientific">Arundo donax</name>
    <name type="common">Giant reed</name>
    <name type="synonym">Donax arundinaceus</name>
    <dbReference type="NCBI Taxonomy" id="35708"/>
    <lineage>
        <taxon>Eukaryota</taxon>
        <taxon>Viridiplantae</taxon>
        <taxon>Streptophyta</taxon>
        <taxon>Embryophyta</taxon>
        <taxon>Tracheophyta</taxon>
        <taxon>Spermatophyta</taxon>
        <taxon>Magnoliopsida</taxon>
        <taxon>Liliopsida</taxon>
        <taxon>Poales</taxon>
        <taxon>Poaceae</taxon>
        <taxon>PACMAD clade</taxon>
        <taxon>Arundinoideae</taxon>
        <taxon>Arundineae</taxon>
        <taxon>Arundo</taxon>
    </lineage>
</organism>
<name>A0A0A8ZXQ4_ARUDO</name>
<reference evidence="1" key="1">
    <citation type="submission" date="2014-09" db="EMBL/GenBank/DDBJ databases">
        <authorList>
            <person name="Magalhaes I.L.F."/>
            <person name="Oliveira U."/>
            <person name="Santos F.R."/>
            <person name="Vidigal T.H.D.A."/>
            <person name="Brescovit A.D."/>
            <person name="Santos A.J."/>
        </authorList>
    </citation>
    <scope>NUCLEOTIDE SEQUENCE</scope>
    <source>
        <tissue evidence="1">Shoot tissue taken approximately 20 cm above the soil surface</tissue>
    </source>
</reference>
<protein>
    <submittedName>
        <fullName evidence="1">Uncharacterized protein</fullName>
    </submittedName>
</protein>
<dbReference type="EMBL" id="GBRH01255367">
    <property type="protein sequence ID" value="JAD42528.1"/>
    <property type="molecule type" value="Transcribed_RNA"/>
</dbReference>
<dbReference type="AlphaFoldDB" id="A0A0A8ZXQ4"/>
<accession>A0A0A8ZXQ4</accession>
<evidence type="ECO:0000313" key="1">
    <source>
        <dbReference type="EMBL" id="JAD42528.1"/>
    </source>
</evidence>
<reference evidence="1" key="2">
    <citation type="journal article" date="2015" name="Data Brief">
        <title>Shoot transcriptome of the giant reed, Arundo donax.</title>
        <authorList>
            <person name="Barrero R.A."/>
            <person name="Guerrero F.D."/>
            <person name="Moolhuijzen P."/>
            <person name="Goolsby J.A."/>
            <person name="Tidwell J."/>
            <person name="Bellgard S.E."/>
            <person name="Bellgard M.I."/>
        </authorList>
    </citation>
    <scope>NUCLEOTIDE SEQUENCE</scope>
    <source>
        <tissue evidence="1">Shoot tissue taken approximately 20 cm above the soil surface</tissue>
    </source>
</reference>
<sequence length="30" mass="3498">MGMYKFAKVKLSRNRSALSSQLTRHAKFLK</sequence>